<dbReference type="RefSeq" id="WP_160629999.1">
    <property type="nucleotide sequence ID" value="NZ_CP047593.1"/>
</dbReference>
<evidence type="ECO:0000313" key="3">
    <source>
        <dbReference type="Proteomes" id="UP000464954"/>
    </source>
</evidence>
<dbReference type="Proteomes" id="UP000464954">
    <property type="component" value="Chromosome"/>
</dbReference>
<proteinExistence type="predicted"/>
<name>A0A6P1MA68_9BACT</name>
<dbReference type="EMBL" id="CP047593">
    <property type="protein sequence ID" value="QHI70827.1"/>
    <property type="molecule type" value="Genomic_DNA"/>
</dbReference>
<keyword evidence="3" id="KW-1185">Reference proteome</keyword>
<organism evidence="2 3">
    <name type="scientific">Tichowtungia aerotolerans</name>
    <dbReference type="NCBI Taxonomy" id="2697043"/>
    <lineage>
        <taxon>Bacteria</taxon>
        <taxon>Pseudomonadati</taxon>
        <taxon>Kiritimatiellota</taxon>
        <taxon>Tichowtungiia</taxon>
        <taxon>Tichowtungiales</taxon>
        <taxon>Tichowtungiaceae</taxon>
        <taxon>Tichowtungia</taxon>
    </lineage>
</organism>
<keyword evidence="1" id="KW-0732">Signal</keyword>
<dbReference type="AlphaFoldDB" id="A0A6P1MA68"/>
<protein>
    <submittedName>
        <fullName evidence="2">Uncharacterized protein</fullName>
    </submittedName>
</protein>
<evidence type="ECO:0000313" key="2">
    <source>
        <dbReference type="EMBL" id="QHI70827.1"/>
    </source>
</evidence>
<reference evidence="2 3" key="1">
    <citation type="submission" date="2020-01" db="EMBL/GenBank/DDBJ databases">
        <title>Ponticoccus aerotolerans gen. nov., sp. nov., an anaerobic bacterium and proposal of Ponticoccusceae fam. nov., Ponticoccusles ord. nov. and Ponticoccuse classis nov. in the phylum Kiritimatiellaeota.</title>
        <authorList>
            <person name="Zhou L.Y."/>
            <person name="Du Z.J."/>
        </authorList>
    </citation>
    <scope>NUCLEOTIDE SEQUENCE [LARGE SCALE GENOMIC DNA]</scope>
    <source>
        <strain evidence="2 3">S-5007</strain>
    </source>
</reference>
<evidence type="ECO:0000256" key="1">
    <source>
        <dbReference type="SAM" id="SignalP"/>
    </source>
</evidence>
<feature type="chain" id="PRO_5026848045" evidence="1">
    <location>
        <begin position="25"/>
        <end position="149"/>
    </location>
</feature>
<sequence>MDYRDRTKLIAMLLLGLLAGGAHADGQQDQNLEFTLEPLRDPFWPVGYFPEDWKSGKGGDFSASSAAPVDSDWTVPESLIQVTATSRMGNKAAAIINGQIKEEGDVIEMIHNNRTYSWKLRKVNSNGTIGLDRLEVNNRTLGFQPGDKR</sequence>
<accession>A0A6P1MA68</accession>
<feature type="signal peptide" evidence="1">
    <location>
        <begin position="1"/>
        <end position="24"/>
    </location>
</feature>
<dbReference type="KEGG" id="taer:GT409_15720"/>
<gene>
    <name evidence="2" type="ORF">GT409_15720</name>
</gene>